<dbReference type="Gene3D" id="1.10.287.1040">
    <property type="entry name" value="Exonuclease VII, small subunit"/>
    <property type="match status" value="1"/>
</dbReference>
<dbReference type="RefSeq" id="WP_271927709.1">
    <property type="nucleotide sequence ID" value="NZ_JAQNDO010000001.1"/>
</dbReference>
<evidence type="ECO:0000313" key="8">
    <source>
        <dbReference type="EMBL" id="MDC0748681.1"/>
    </source>
</evidence>
<comment type="subunit">
    <text evidence="6">Heterooligomer composed of large and small subunits.</text>
</comment>
<comment type="caution">
    <text evidence="8">The sequence shown here is derived from an EMBL/GenBank/DDBJ whole genome shotgun (WGS) entry which is preliminary data.</text>
</comment>
<reference evidence="8 9" key="1">
    <citation type="submission" date="2022-11" db="EMBL/GenBank/DDBJ databases">
        <title>Minimal conservation of predation-associated metabolite biosynthetic gene clusters underscores biosynthetic potential of Myxococcota including descriptions for ten novel species: Archangium lansinium sp. nov., Myxococcus landrumus sp. nov., Nannocystis bai.</title>
        <authorList>
            <person name="Ahearne A."/>
            <person name="Stevens C."/>
            <person name="Dowd S."/>
        </authorList>
    </citation>
    <scope>NUCLEOTIDE SEQUENCE [LARGE SCALE GENOMIC DNA]</scope>
    <source>
        <strain evidence="8 9">RJM3</strain>
    </source>
</reference>
<evidence type="ECO:0000313" key="9">
    <source>
        <dbReference type="Proteomes" id="UP001221411"/>
    </source>
</evidence>
<dbReference type="Pfam" id="PF02609">
    <property type="entry name" value="Exonuc_VII_S"/>
    <property type="match status" value="1"/>
</dbReference>
<accession>A0ABT5F3V3</accession>
<feature type="region of interest" description="Disordered" evidence="7">
    <location>
        <begin position="1"/>
        <end position="21"/>
    </location>
</feature>
<evidence type="ECO:0000256" key="3">
    <source>
        <dbReference type="ARBA" id="ARBA00022722"/>
    </source>
</evidence>
<proteinExistence type="inferred from homology"/>
<dbReference type="PANTHER" id="PTHR34137:SF1">
    <property type="entry name" value="EXODEOXYRIBONUCLEASE 7 SMALL SUBUNIT"/>
    <property type="match status" value="1"/>
</dbReference>
<sequence>MSQETASITKPAAPEQASALSFEESTRRLSAIVEELEGGELPLERSLALFEEGVRLARAAKDRLDRAERRVEELLGIDAQGKPIVREFES</sequence>
<comment type="similarity">
    <text evidence="1 6">Belongs to the XseB family.</text>
</comment>
<dbReference type="PANTHER" id="PTHR34137">
    <property type="entry name" value="EXODEOXYRIBONUCLEASE 7 SMALL SUBUNIT"/>
    <property type="match status" value="1"/>
</dbReference>
<evidence type="ECO:0000256" key="5">
    <source>
        <dbReference type="ARBA" id="ARBA00022839"/>
    </source>
</evidence>
<name>A0ABT5F3V3_9BACT</name>
<dbReference type="Proteomes" id="UP001221411">
    <property type="component" value="Unassembled WGS sequence"/>
</dbReference>
<protein>
    <recommendedName>
        <fullName evidence="6">Exodeoxyribonuclease 7 small subunit</fullName>
        <ecNumber evidence="6">3.1.11.6</ecNumber>
    </recommendedName>
    <alternativeName>
        <fullName evidence="6">Exodeoxyribonuclease VII small subunit</fullName>
        <shortName evidence="6">Exonuclease VII small subunit</shortName>
    </alternativeName>
</protein>
<evidence type="ECO:0000256" key="1">
    <source>
        <dbReference type="ARBA" id="ARBA00009998"/>
    </source>
</evidence>
<organism evidence="8 9">
    <name type="scientific">Polyangium mundeleinium</name>
    <dbReference type="NCBI Taxonomy" id="2995306"/>
    <lineage>
        <taxon>Bacteria</taxon>
        <taxon>Pseudomonadati</taxon>
        <taxon>Myxococcota</taxon>
        <taxon>Polyangia</taxon>
        <taxon>Polyangiales</taxon>
        <taxon>Polyangiaceae</taxon>
        <taxon>Polyangium</taxon>
    </lineage>
</organism>
<comment type="subcellular location">
    <subcellularLocation>
        <location evidence="6">Cytoplasm</location>
    </subcellularLocation>
</comment>
<keyword evidence="4 6" id="KW-0378">Hydrolase</keyword>
<dbReference type="InterPro" id="IPR037004">
    <property type="entry name" value="Exonuc_VII_ssu_sf"/>
</dbReference>
<gene>
    <name evidence="6 8" type="primary">xseB</name>
    <name evidence="8" type="ORF">POL67_45555</name>
</gene>
<keyword evidence="3 6" id="KW-0540">Nuclease</keyword>
<keyword evidence="9" id="KW-1185">Reference proteome</keyword>
<dbReference type="SUPFAM" id="SSF116842">
    <property type="entry name" value="XseB-like"/>
    <property type="match status" value="1"/>
</dbReference>
<dbReference type="HAMAP" id="MF_00337">
    <property type="entry name" value="Exonuc_7_S"/>
    <property type="match status" value="1"/>
</dbReference>
<evidence type="ECO:0000256" key="2">
    <source>
        <dbReference type="ARBA" id="ARBA00022490"/>
    </source>
</evidence>
<evidence type="ECO:0000256" key="6">
    <source>
        <dbReference type="HAMAP-Rule" id="MF_00337"/>
    </source>
</evidence>
<evidence type="ECO:0000256" key="7">
    <source>
        <dbReference type="SAM" id="MobiDB-lite"/>
    </source>
</evidence>
<keyword evidence="5 6" id="KW-0269">Exonuclease</keyword>
<comment type="catalytic activity">
    <reaction evidence="6">
        <text>Exonucleolytic cleavage in either 5'- to 3'- or 3'- to 5'-direction to yield nucleoside 5'-phosphates.</text>
        <dbReference type="EC" id="3.1.11.6"/>
    </reaction>
</comment>
<dbReference type="GO" id="GO:0008855">
    <property type="term" value="F:exodeoxyribonuclease VII activity"/>
    <property type="evidence" value="ECO:0007669"/>
    <property type="project" value="UniProtKB-EC"/>
</dbReference>
<dbReference type="EC" id="3.1.11.6" evidence="6"/>
<dbReference type="InterPro" id="IPR003761">
    <property type="entry name" value="Exonuc_VII_S"/>
</dbReference>
<dbReference type="NCBIfam" id="TIGR01280">
    <property type="entry name" value="xseB"/>
    <property type="match status" value="1"/>
</dbReference>
<evidence type="ECO:0000256" key="4">
    <source>
        <dbReference type="ARBA" id="ARBA00022801"/>
    </source>
</evidence>
<dbReference type="EMBL" id="JAQNDO010000001">
    <property type="protein sequence ID" value="MDC0748681.1"/>
    <property type="molecule type" value="Genomic_DNA"/>
</dbReference>
<keyword evidence="2 6" id="KW-0963">Cytoplasm</keyword>
<comment type="function">
    <text evidence="6">Bidirectionally degrades single-stranded DNA into large acid-insoluble oligonucleotides, which are then degraded further into small acid-soluble oligonucleotides.</text>
</comment>